<proteinExistence type="predicted"/>
<dbReference type="SUPFAM" id="SSF46689">
    <property type="entry name" value="Homeodomain-like"/>
    <property type="match status" value="1"/>
</dbReference>
<dbReference type="GO" id="GO:0006355">
    <property type="term" value="P:regulation of DNA-templated transcription"/>
    <property type="evidence" value="ECO:0007669"/>
    <property type="project" value="InterPro"/>
</dbReference>
<dbReference type="RefSeq" id="WP_093069198.1">
    <property type="nucleotide sequence ID" value="NZ_FNQP01000015.1"/>
</dbReference>
<dbReference type="FunFam" id="3.40.50.300:FF:000006">
    <property type="entry name" value="DNA-binding transcriptional regulator NtrC"/>
    <property type="match status" value="1"/>
</dbReference>
<dbReference type="Gene3D" id="3.40.50.2300">
    <property type="match status" value="1"/>
</dbReference>
<evidence type="ECO:0000259" key="7">
    <source>
        <dbReference type="PROSITE" id="PS50045"/>
    </source>
</evidence>
<protein>
    <submittedName>
        <fullName evidence="9">Two-component system, NtrC family, response regulator PilR</fullName>
    </submittedName>
</protein>
<reference evidence="9 10" key="1">
    <citation type="submission" date="2016-10" db="EMBL/GenBank/DDBJ databases">
        <authorList>
            <person name="de Groot N.N."/>
        </authorList>
    </citation>
    <scope>NUCLEOTIDE SEQUENCE [LARGE SCALE GENOMIC DNA]</scope>
    <source>
        <strain evidence="9 10">DSM 21228</strain>
    </source>
</reference>
<dbReference type="Gene3D" id="1.10.8.60">
    <property type="match status" value="1"/>
</dbReference>
<dbReference type="InterPro" id="IPR002197">
    <property type="entry name" value="HTH_Fis"/>
</dbReference>
<dbReference type="Gene3D" id="1.10.10.60">
    <property type="entry name" value="Homeodomain-like"/>
    <property type="match status" value="1"/>
</dbReference>
<dbReference type="STRING" id="525918.SAMN05660964_02561"/>
<dbReference type="InterPro" id="IPR058031">
    <property type="entry name" value="AAA_lid_NorR"/>
</dbReference>
<dbReference type="Pfam" id="PF00158">
    <property type="entry name" value="Sigma54_activat"/>
    <property type="match status" value="1"/>
</dbReference>
<dbReference type="Gene3D" id="3.40.50.300">
    <property type="entry name" value="P-loop containing nucleotide triphosphate hydrolases"/>
    <property type="match status" value="1"/>
</dbReference>
<evidence type="ECO:0000256" key="5">
    <source>
        <dbReference type="PROSITE-ProRule" id="PRU00169"/>
    </source>
</evidence>
<dbReference type="PROSITE" id="PS00675">
    <property type="entry name" value="SIGMA54_INTERACT_1"/>
    <property type="match status" value="1"/>
</dbReference>
<accession>A0A1H4EF10</accession>
<evidence type="ECO:0000313" key="9">
    <source>
        <dbReference type="EMBL" id="SEA83298.1"/>
    </source>
</evidence>
<keyword evidence="1" id="KW-0547">Nucleotide-binding</keyword>
<dbReference type="InterPro" id="IPR025662">
    <property type="entry name" value="Sigma_54_int_dom_ATP-bd_1"/>
</dbReference>
<evidence type="ECO:0000259" key="8">
    <source>
        <dbReference type="PROSITE" id="PS50110"/>
    </source>
</evidence>
<feature type="region of interest" description="Disordered" evidence="6">
    <location>
        <begin position="119"/>
        <end position="142"/>
    </location>
</feature>
<dbReference type="CDD" id="cd00009">
    <property type="entry name" value="AAA"/>
    <property type="match status" value="1"/>
</dbReference>
<keyword evidence="2" id="KW-0067">ATP-binding</keyword>
<dbReference type="Proteomes" id="UP000199397">
    <property type="component" value="Unassembled WGS sequence"/>
</dbReference>
<dbReference type="InterPro" id="IPR003593">
    <property type="entry name" value="AAA+_ATPase"/>
</dbReference>
<dbReference type="SMART" id="SM00448">
    <property type="entry name" value="REC"/>
    <property type="match status" value="1"/>
</dbReference>
<dbReference type="PROSITE" id="PS50045">
    <property type="entry name" value="SIGMA54_INTERACT_4"/>
    <property type="match status" value="1"/>
</dbReference>
<dbReference type="Pfam" id="PF00072">
    <property type="entry name" value="Response_reg"/>
    <property type="match status" value="1"/>
</dbReference>
<keyword evidence="3" id="KW-0805">Transcription regulation</keyword>
<dbReference type="InterPro" id="IPR027417">
    <property type="entry name" value="P-loop_NTPase"/>
</dbReference>
<evidence type="ECO:0000256" key="3">
    <source>
        <dbReference type="ARBA" id="ARBA00023015"/>
    </source>
</evidence>
<dbReference type="SUPFAM" id="SSF52540">
    <property type="entry name" value="P-loop containing nucleoside triphosphate hydrolases"/>
    <property type="match status" value="1"/>
</dbReference>
<dbReference type="PROSITE" id="PS00688">
    <property type="entry name" value="SIGMA54_INTERACT_3"/>
    <property type="match status" value="1"/>
</dbReference>
<dbReference type="Pfam" id="PF02954">
    <property type="entry name" value="HTH_8"/>
    <property type="match status" value="1"/>
</dbReference>
<dbReference type="EMBL" id="FNQP01000015">
    <property type="protein sequence ID" value="SEA83298.1"/>
    <property type="molecule type" value="Genomic_DNA"/>
</dbReference>
<dbReference type="InterPro" id="IPR001789">
    <property type="entry name" value="Sig_transdc_resp-reg_receiver"/>
</dbReference>
<evidence type="ECO:0000256" key="1">
    <source>
        <dbReference type="ARBA" id="ARBA00022741"/>
    </source>
</evidence>
<dbReference type="GO" id="GO:0000160">
    <property type="term" value="P:phosphorelay signal transduction system"/>
    <property type="evidence" value="ECO:0007669"/>
    <property type="project" value="InterPro"/>
</dbReference>
<organism evidence="9 10">
    <name type="scientific">Thiothrix caldifontis</name>
    <dbReference type="NCBI Taxonomy" id="525918"/>
    <lineage>
        <taxon>Bacteria</taxon>
        <taxon>Pseudomonadati</taxon>
        <taxon>Pseudomonadota</taxon>
        <taxon>Gammaproteobacteria</taxon>
        <taxon>Thiotrichales</taxon>
        <taxon>Thiotrichaceae</taxon>
        <taxon>Thiothrix</taxon>
    </lineage>
</organism>
<evidence type="ECO:0000256" key="2">
    <source>
        <dbReference type="ARBA" id="ARBA00022840"/>
    </source>
</evidence>
<sequence>MAEQTALIVDGDPAFRERLELTLLRMGLNTLSCGYVQEARDNINKHQPTFCLTEWELPDGGGLDVIGFARAQYPAMPVVVVTGKASVEAAATAFKAGATDFIAKPLELPKLRELLQSLTQRQNGKAASPPTPSTVAGNAANDRILGNSPAMQQLKATIGKLARSQAPVYIHGESGSGKELVAHQIHLQGARGKGMFVPVNCGAIPENLMESEFFGHKKGSFTGAVTDKQGLFQAAHQGTLFLDEVADLPLNMQVKLLRAIQEGAVKPVGGLEEMPVDVRILSATHKPLEQEVASGRFRQDLYYRLNVITLDVPPLRERQGDLELLVDFFLQKIAKRWQIPVIKLAPDALAALQAYHFPGNVRELENILERACTLCDDNLIRQRDLHLRPAQFEAAVAISHAPVTPPVLVDESIPDDVWNPEDADAEKDLVQRALEYTRWNRTRAAHILGMTFRQLTYRIQKYGLDENQ</sequence>
<evidence type="ECO:0000256" key="4">
    <source>
        <dbReference type="ARBA" id="ARBA00023163"/>
    </source>
</evidence>
<keyword evidence="4" id="KW-0804">Transcription</keyword>
<name>A0A1H4EF10_9GAMM</name>
<gene>
    <name evidence="9" type="ORF">SAMN05660964_02561</name>
</gene>
<dbReference type="SUPFAM" id="SSF52172">
    <property type="entry name" value="CheY-like"/>
    <property type="match status" value="1"/>
</dbReference>
<feature type="domain" description="Sigma-54 factor interaction" evidence="7">
    <location>
        <begin position="144"/>
        <end position="373"/>
    </location>
</feature>
<dbReference type="PRINTS" id="PR01590">
    <property type="entry name" value="HTHFIS"/>
</dbReference>
<dbReference type="PROSITE" id="PS50110">
    <property type="entry name" value="RESPONSE_REGULATORY"/>
    <property type="match status" value="1"/>
</dbReference>
<dbReference type="GO" id="GO:0043565">
    <property type="term" value="F:sequence-specific DNA binding"/>
    <property type="evidence" value="ECO:0007669"/>
    <property type="project" value="InterPro"/>
</dbReference>
<dbReference type="OrthoDB" id="5297379at2"/>
<evidence type="ECO:0000256" key="6">
    <source>
        <dbReference type="SAM" id="MobiDB-lite"/>
    </source>
</evidence>
<keyword evidence="10" id="KW-1185">Reference proteome</keyword>
<comment type="caution">
    <text evidence="5">Lacks conserved residue(s) required for the propagation of feature annotation.</text>
</comment>
<dbReference type="GO" id="GO:0005524">
    <property type="term" value="F:ATP binding"/>
    <property type="evidence" value="ECO:0007669"/>
    <property type="project" value="UniProtKB-KW"/>
</dbReference>
<dbReference type="AlphaFoldDB" id="A0A1H4EF10"/>
<dbReference type="InterPro" id="IPR002078">
    <property type="entry name" value="Sigma_54_int"/>
</dbReference>
<evidence type="ECO:0000313" key="10">
    <source>
        <dbReference type="Proteomes" id="UP000199397"/>
    </source>
</evidence>
<dbReference type="Pfam" id="PF25601">
    <property type="entry name" value="AAA_lid_14"/>
    <property type="match status" value="1"/>
</dbReference>
<dbReference type="SMART" id="SM00382">
    <property type="entry name" value="AAA"/>
    <property type="match status" value="1"/>
</dbReference>
<dbReference type="InterPro" id="IPR025944">
    <property type="entry name" value="Sigma_54_int_dom_CS"/>
</dbReference>
<dbReference type="InterPro" id="IPR011006">
    <property type="entry name" value="CheY-like_superfamily"/>
</dbReference>
<dbReference type="PANTHER" id="PTHR32071">
    <property type="entry name" value="TRANSCRIPTIONAL REGULATORY PROTEIN"/>
    <property type="match status" value="1"/>
</dbReference>
<dbReference type="InterPro" id="IPR009057">
    <property type="entry name" value="Homeodomain-like_sf"/>
</dbReference>
<dbReference type="PANTHER" id="PTHR32071:SF100">
    <property type="entry name" value="RESPONSE REGULATOR PROTEIN PILR"/>
    <property type="match status" value="1"/>
</dbReference>
<feature type="domain" description="Response regulatory" evidence="8">
    <location>
        <begin position="5"/>
        <end position="119"/>
    </location>
</feature>